<dbReference type="Proteomes" id="UP000636888">
    <property type="component" value="Unassembled WGS sequence"/>
</dbReference>
<keyword evidence="2" id="KW-1185">Reference proteome</keyword>
<organism evidence="1 2">
    <name type="scientific">Geomesophilobacter sediminis</name>
    <dbReference type="NCBI Taxonomy" id="2798584"/>
    <lineage>
        <taxon>Bacteria</taxon>
        <taxon>Pseudomonadati</taxon>
        <taxon>Thermodesulfobacteriota</taxon>
        <taxon>Desulfuromonadia</taxon>
        <taxon>Geobacterales</taxon>
        <taxon>Geobacteraceae</taxon>
        <taxon>Geomesophilobacter</taxon>
    </lineage>
</organism>
<evidence type="ECO:0000313" key="1">
    <source>
        <dbReference type="EMBL" id="MBJ6727936.1"/>
    </source>
</evidence>
<dbReference type="AlphaFoldDB" id="A0A8J7M4H7"/>
<proteinExistence type="predicted"/>
<reference evidence="1" key="1">
    <citation type="submission" date="2020-12" db="EMBL/GenBank/DDBJ databases">
        <title>Geomonas sp. Red875, isolated from river sediment.</title>
        <authorList>
            <person name="Xu Z."/>
            <person name="Zhang Z."/>
            <person name="Masuda Y."/>
            <person name="Itoh H."/>
            <person name="Senoo K."/>
        </authorList>
    </citation>
    <scope>NUCLEOTIDE SEQUENCE</scope>
    <source>
        <strain evidence="1">Red875</strain>
    </source>
</reference>
<name>A0A8J7M4H7_9BACT</name>
<dbReference type="RefSeq" id="WP_199387074.1">
    <property type="nucleotide sequence ID" value="NZ_JAEMHM010000033.1"/>
</dbReference>
<dbReference type="EMBL" id="JAEMHM010000033">
    <property type="protein sequence ID" value="MBJ6727936.1"/>
    <property type="molecule type" value="Genomic_DNA"/>
</dbReference>
<evidence type="ECO:0000313" key="2">
    <source>
        <dbReference type="Proteomes" id="UP000636888"/>
    </source>
</evidence>
<accession>A0A8J7M4H7</accession>
<comment type="caution">
    <text evidence="1">The sequence shown here is derived from an EMBL/GenBank/DDBJ whole genome shotgun (WGS) entry which is preliminary data.</text>
</comment>
<protein>
    <submittedName>
        <fullName evidence="1">Uncharacterized protein</fullName>
    </submittedName>
</protein>
<gene>
    <name evidence="1" type="ORF">JFN93_24775</name>
</gene>
<sequence>MPVAMLLQFASLISISLQKVFGMLCPQPGTAAPHSYPYVSLLELIVAPLLPEPSRRAGTVVLEGVCHSGPLQYE</sequence>